<organism evidence="2 3">
    <name type="scientific">Phyllosticta citriasiana</name>
    <dbReference type="NCBI Taxonomy" id="595635"/>
    <lineage>
        <taxon>Eukaryota</taxon>
        <taxon>Fungi</taxon>
        <taxon>Dikarya</taxon>
        <taxon>Ascomycota</taxon>
        <taxon>Pezizomycotina</taxon>
        <taxon>Dothideomycetes</taxon>
        <taxon>Dothideomycetes incertae sedis</taxon>
        <taxon>Botryosphaeriales</taxon>
        <taxon>Phyllostictaceae</taxon>
        <taxon>Phyllosticta</taxon>
    </lineage>
</organism>
<protein>
    <recommendedName>
        <fullName evidence="4">Secreted protein</fullName>
    </recommendedName>
</protein>
<accession>A0ABR1KKZ0</accession>
<comment type="caution">
    <text evidence="2">The sequence shown here is derived from an EMBL/GenBank/DDBJ whole genome shotgun (WGS) entry which is preliminary data.</text>
</comment>
<dbReference type="EMBL" id="JBBPHU010000006">
    <property type="protein sequence ID" value="KAK7516741.1"/>
    <property type="molecule type" value="Genomic_DNA"/>
</dbReference>
<reference evidence="2 3" key="1">
    <citation type="submission" date="2024-04" db="EMBL/GenBank/DDBJ databases">
        <title>Phyllosticta paracitricarpa is synonymous to the EU quarantine fungus P. citricarpa based on phylogenomic analyses.</title>
        <authorList>
            <consortium name="Lawrence Berkeley National Laboratory"/>
            <person name="Van Ingen-Buijs V.A."/>
            <person name="Van Westerhoven A.C."/>
            <person name="Haridas S."/>
            <person name="Skiadas P."/>
            <person name="Martin F."/>
            <person name="Groenewald J.Z."/>
            <person name="Crous P.W."/>
            <person name="Seidl M.F."/>
        </authorList>
    </citation>
    <scope>NUCLEOTIDE SEQUENCE [LARGE SCALE GENOMIC DNA]</scope>
    <source>
        <strain evidence="2 3">CBS 123371</strain>
    </source>
</reference>
<evidence type="ECO:0000313" key="3">
    <source>
        <dbReference type="Proteomes" id="UP001363622"/>
    </source>
</evidence>
<name>A0ABR1KKZ0_9PEZI</name>
<proteinExistence type="predicted"/>
<evidence type="ECO:0000256" key="1">
    <source>
        <dbReference type="SAM" id="MobiDB-lite"/>
    </source>
</evidence>
<keyword evidence="3" id="KW-1185">Reference proteome</keyword>
<dbReference type="Proteomes" id="UP001363622">
    <property type="component" value="Unassembled WGS sequence"/>
</dbReference>
<feature type="region of interest" description="Disordered" evidence="1">
    <location>
        <begin position="79"/>
        <end position="98"/>
    </location>
</feature>
<gene>
    <name evidence="2" type="ORF">IWZ03DRAFT_378918</name>
</gene>
<evidence type="ECO:0008006" key="4">
    <source>
        <dbReference type="Google" id="ProtNLM"/>
    </source>
</evidence>
<evidence type="ECO:0000313" key="2">
    <source>
        <dbReference type="EMBL" id="KAK7516741.1"/>
    </source>
</evidence>
<sequence>MSCQAIGTTLLATLQTEVVVVARGSAALTALPCPHGSEQASGWHTSRLGSSVVLVFLLFVRSQRLGSESGRGSCRRCRLEQSAEESRDGRHAGYEACL</sequence>